<dbReference type="SUPFAM" id="SSF53448">
    <property type="entry name" value="Nucleotide-diphospho-sugar transferases"/>
    <property type="match status" value="1"/>
</dbReference>
<sequence length="286" mass="33746">MIQKISVPVICYNSSDTILDTLNSILTQDYDPQNIELIISDDCSTDDTTNIINEWLTQNNEAFDSVNFIKREKNLGIVKNMDDAYRNCKYDWIKFIAGDDILLENCISTYVSHISDNVDIIASQALIVDKDGIFLNETLPSIENIEKFNEMSSKEQIIQILKKYFIISPTFFISKRTLEEINFFSFNKRRYLEDVPFLIEALLKNKKLKIIETPLIKHRRGGLSSAKKPKSFYKTRRFDYEKEIRSVFSEYIFRKNIPFKARVICFKKYLNISKRLFFQFIKYYLP</sequence>
<proteinExistence type="predicted"/>
<reference evidence="3" key="1">
    <citation type="journal article" date="2019" name="Int. J. Syst. Evol. Microbiol.">
        <title>The Global Catalogue of Microorganisms (GCM) 10K type strain sequencing project: providing services to taxonomists for standard genome sequencing and annotation.</title>
        <authorList>
            <consortium name="The Broad Institute Genomics Platform"/>
            <consortium name="The Broad Institute Genome Sequencing Center for Infectious Disease"/>
            <person name="Wu L."/>
            <person name="Ma J."/>
        </authorList>
    </citation>
    <scope>NUCLEOTIDE SEQUENCE [LARGE SCALE GENOMIC DNA]</scope>
    <source>
        <strain evidence="3">CGMCC 1.13718</strain>
    </source>
</reference>
<dbReference type="Pfam" id="PF00535">
    <property type="entry name" value="Glycos_transf_2"/>
    <property type="match status" value="1"/>
</dbReference>
<dbReference type="InterPro" id="IPR029044">
    <property type="entry name" value="Nucleotide-diphossugar_trans"/>
</dbReference>
<dbReference type="Gene3D" id="3.90.550.10">
    <property type="entry name" value="Spore Coat Polysaccharide Biosynthesis Protein SpsA, Chain A"/>
    <property type="match status" value="1"/>
</dbReference>
<dbReference type="RefSeq" id="WP_119330184.1">
    <property type="nucleotide sequence ID" value="NZ_JBHSJH010000001.1"/>
</dbReference>
<evidence type="ECO:0000313" key="3">
    <source>
        <dbReference type="Proteomes" id="UP001595926"/>
    </source>
</evidence>
<dbReference type="PANTHER" id="PTHR22916">
    <property type="entry name" value="GLYCOSYLTRANSFERASE"/>
    <property type="match status" value="1"/>
</dbReference>
<name>A0ABV9TC11_9GAMM</name>
<evidence type="ECO:0000259" key="1">
    <source>
        <dbReference type="Pfam" id="PF00535"/>
    </source>
</evidence>
<dbReference type="Proteomes" id="UP001595926">
    <property type="component" value="Unassembled WGS sequence"/>
</dbReference>
<gene>
    <name evidence="2" type="ORF">ACFPDQ_03495</name>
</gene>
<comment type="caution">
    <text evidence="2">The sequence shown here is derived from an EMBL/GenBank/DDBJ whole genome shotgun (WGS) entry which is preliminary data.</text>
</comment>
<protein>
    <submittedName>
        <fullName evidence="2">Glycosyltransferase family 2 protein</fullName>
    </submittedName>
</protein>
<accession>A0ABV9TC11</accession>
<evidence type="ECO:0000313" key="2">
    <source>
        <dbReference type="EMBL" id="MFC4892108.1"/>
    </source>
</evidence>
<feature type="domain" description="Glycosyltransferase 2-like" evidence="1">
    <location>
        <begin position="6"/>
        <end position="177"/>
    </location>
</feature>
<dbReference type="PANTHER" id="PTHR22916:SF3">
    <property type="entry name" value="UDP-GLCNAC:BETAGAL BETA-1,3-N-ACETYLGLUCOSAMINYLTRANSFERASE-LIKE PROTEIN 1"/>
    <property type="match status" value="1"/>
</dbReference>
<dbReference type="EMBL" id="JBHSJH010000001">
    <property type="protein sequence ID" value="MFC4892108.1"/>
    <property type="molecule type" value="Genomic_DNA"/>
</dbReference>
<dbReference type="InterPro" id="IPR001173">
    <property type="entry name" value="Glyco_trans_2-like"/>
</dbReference>
<organism evidence="2 3">
    <name type="scientific">Pseudofrancisella aestuarii</name>
    <dbReference type="NCBI Taxonomy" id="2670347"/>
    <lineage>
        <taxon>Bacteria</taxon>
        <taxon>Pseudomonadati</taxon>
        <taxon>Pseudomonadota</taxon>
        <taxon>Gammaproteobacteria</taxon>
        <taxon>Thiotrichales</taxon>
        <taxon>Francisellaceae</taxon>
        <taxon>Pseudofrancisella</taxon>
    </lineage>
</organism>
<keyword evidence="3" id="KW-1185">Reference proteome</keyword>